<feature type="compositionally biased region" description="Polar residues" evidence="1">
    <location>
        <begin position="32"/>
        <end position="57"/>
    </location>
</feature>
<accession>A0A822E307</accession>
<gene>
    <name evidence="2" type="ORF">QYT958_LOCUS44197</name>
</gene>
<evidence type="ECO:0000313" key="2">
    <source>
        <dbReference type="EMBL" id="CAF5087774.1"/>
    </source>
</evidence>
<sequence length="57" mass="6081">LTNSSSNHRLDLSSFIDTNSSNSNTMFSSSSELNTPSSAASLSNVYQPSDITNLLEP</sequence>
<reference evidence="2" key="1">
    <citation type="submission" date="2021-02" db="EMBL/GenBank/DDBJ databases">
        <authorList>
            <person name="Nowell W R."/>
        </authorList>
    </citation>
    <scope>NUCLEOTIDE SEQUENCE</scope>
</reference>
<feature type="compositionally biased region" description="Low complexity" evidence="1">
    <location>
        <begin position="19"/>
        <end position="31"/>
    </location>
</feature>
<dbReference type="AlphaFoldDB" id="A0A822E307"/>
<dbReference type="EMBL" id="CAJOBR010067157">
    <property type="protein sequence ID" value="CAF5087774.1"/>
    <property type="molecule type" value="Genomic_DNA"/>
</dbReference>
<dbReference type="Proteomes" id="UP000663848">
    <property type="component" value="Unassembled WGS sequence"/>
</dbReference>
<feature type="non-terminal residue" evidence="2">
    <location>
        <position position="57"/>
    </location>
</feature>
<proteinExistence type="predicted"/>
<name>A0A822E307_9BILA</name>
<feature type="non-terminal residue" evidence="2">
    <location>
        <position position="1"/>
    </location>
</feature>
<comment type="caution">
    <text evidence="2">The sequence shown here is derived from an EMBL/GenBank/DDBJ whole genome shotgun (WGS) entry which is preliminary data.</text>
</comment>
<feature type="region of interest" description="Disordered" evidence="1">
    <location>
        <begin position="1"/>
        <end position="57"/>
    </location>
</feature>
<evidence type="ECO:0000256" key="1">
    <source>
        <dbReference type="SAM" id="MobiDB-lite"/>
    </source>
</evidence>
<protein>
    <submittedName>
        <fullName evidence="2">Uncharacterized protein</fullName>
    </submittedName>
</protein>
<organism evidence="2 3">
    <name type="scientific">Rotaria socialis</name>
    <dbReference type="NCBI Taxonomy" id="392032"/>
    <lineage>
        <taxon>Eukaryota</taxon>
        <taxon>Metazoa</taxon>
        <taxon>Spiralia</taxon>
        <taxon>Gnathifera</taxon>
        <taxon>Rotifera</taxon>
        <taxon>Eurotatoria</taxon>
        <taxon>Bdelloidea</taxon>
        <taxon>Philodinida</taxon>
        <taxon>Philodinidae</taxon>
        <taxon>Rotaria</taxon>
    </lineage>
</organism>
<evidence type="ECO:0000313" key="3">
    <source>
        <dbReference type="Proteomes" id="UP000663848"/>
    </source>
</evidence>